<dbReference type="EMBL" id="JACHHF010000002">
    <property type="protein sequence ID" value="MBB5175503.1"/>
    <property type="molecule type" value="Genomic_DNA"/>
</dbReference>
<dbReference type="Gene3D" id="1.10.1660.10">
    <property type="match status" value="1"/>
</dbReference>
<keyword evidence="1" id="KW-0238">DNA-binding</keyword>
<dbReference type="AlphaFoldDB" id="A0A9Q2CYH7"/>
<dbReference type="SUPFAM" id="SSF46955">
    <property type="entry name" value="Putative DNA-binding domain"/>
    <property type="match status" value="1"/>
</dbReference>
<evidence type="ECO:0000313" key="1">
    <source>
        <dbReference type="EMBL" id="MBB5175503.1"/>
    </source>
</evidence>
<gene>
    <name evidence="1" type="ORF">HNQ45_000373</name>
</gene>
<keyword evidence="2" id="KW-1185">Reference proteome</keyword>
<sequence>MIKFIQCLSNLNMPLKEIKKNTNMLYDNKIEIQTFLKAHLKFLNDQKNLINSHIKLIEEELNKESLI</sequence>
<evidence type="ECO:0000313" key="2">
    <source>
        <dbReference type="Proteomes" id="UP000579136"/>
    </source>
</evidence>
<dbReference type="Proteomes" id="UP000579136">
    <property type="component" value="Unassembled WGS sequence"/>
</dbReference>
<comment type="caution">
    <text evidence="1">The sequence shown here is derived from an EMBL/GenBank/DDBJ whole genome shotgun (WGS) entry which is preliminary data.</text>
</comment>
<organism evidence="1 2">
    <name type="scientific">Nosocomiicoccus ampullae</name>
    <dbReference type="NCBI Taxonomy" id="489910"/>
    <lineage>
        <taxon>Bacteria</taxon>
        <taxon>Bacillati</taxon>
        <taxon>Bacillota</taxon>
        <taxon>Bacilli</taxon>
        <taxon>Bacillales</taxon>
        <taxon>Staphylococcaceae</taxon>
        <taxon>Nosocomiicoccus</taxon>
    </lineage>
</organism>
<dbReference type="GO" id="GO:0003677">
    <property type="term" value="F:DNA binding"/>
    <property type="evidence" value="ECO:0007669"/>
    <property type="project" value="UniProtKB-KW"/>
</dbReference>
<dbReference type="InterPro" id="IPR009061">
    <property type="entry name" value="DNA-bd_dom_put_sf"/>
</dbReference>
<name>A0A9Q2CYH7_9STAP</name>
<accession>A0A9Q2CYH7</accession>
<protein>
    <submittedName>
        <fullName evidence="1">DNA-binding transcriptional MerR regulator</fullName>
    </submittedName>
</protein>
<reference evidence="1 2" key="1">
    <citation type="submission" date="2020-08" db="EMBL/GenBank/DDBJ databases">
        <title>Genomic Encyclopedia of Type Strains, Phase IV (KMG-IV): sequencing the most valuable type-strain genomes for metagenomic binning, comparative biology and taxonomic classification.</title>
        <authorList>
            <person name="Goeker M."/>
        </authorList>
    </citation>
    <scope>NUCLEOTIDE SEQUENCE [LARGE SCALE GENOMIC DNA]</scope>
    <source>
        <strain evidence="1 2">DSM 19163</strain>
    </source>
</reference>
<proteinExistence type="predicted"/>